<keyword evidence="1" id="KW-0813">Transport</keyword>
<feature type="repeat" description="CHCR" evidence="4">
    <location>
        <begin position="237"/>
        <end position="388"/>
    </location>
</feature>
<dbReference type="Pfam" id="PF23556">
    <property type="entry name" value="TPR_Vps41"/>
    <property type="match status" value="1"/>
</dbReference>
<dbReference type="GO" id="GO:0030897">
    <property type="term" value="C:HOPS complex"/>
    <property type="evidence" value="ECO:0007669"/>
    <property type="project" value="TreeGrafter"/>
</dbReference>
<keyword evidence="3" id="KW-0479">Metal-binding</keyword>
<protein>
    <submittedName>
        <fullName evidence="6">VACUOLAR PROTEIN SORTING VPS41</fullName>
    </submittedName>
</protein>
<dbReference type="InterPro" id="IPR045111">
    <property type="entry name" value="Vps41/Vps8"/>
</dbReference>
<dbReference type="AlphaFoldDB" id="A0A9Q0P1I8"/>
<reference evidence="6" key="1">
    <citation type="submission" date="2022-11" db="EMBL/GenBank/DDBJ databases">
        <authorList>
            <person name="Hyden B.L."/>
            <person name="Feng K."/>
            <person name="Yates T."/>
            <person name="Jawdy S."/>
            <person name="Smart L.B."/>
            <person name="Muchero W."/>
        </authorList>
    </citation>
    <scope>NUCLEOTIDE SEQUENCE</scope>
    <source>
        <tissue evidence="6">Shoot tip</tissue>
    </source>
</reference>
<reference evidence="6" key="2">
    <citation type="journal article" date="2023" name="Int. J. Mol. Sci.">
        <title>De Novo Assembly and Annotation of 11 Diverse Shrub Willow (Salix) Genomes Reveals Novel Gene Organization in Sex-Linked Regions.</title>
        <authorList>
            <person name="Hyden B."/>
            <person name="Feng K."/>
            <person name="Yates T.B."/>
            <person name="Jawdy S."/>
            <person name="Cereghino C."/>
            <person name="Smart L.B."/>
            <person name="Muchero W."/>
        </authorList>
    </citation>
    <scope>NUCLEOTIDE SEQUENCE</scope>
    <source>
        <tissue evidence="6">Shoot tip</tissue>
    </source>
</reference>
<gene>
    <name evidence="6" type="ORF">OIU79_019604</name>
</gene>
<evidence type="ECO:0000256" key="2">
    <source>
        <dbReference type="ARBA" id="ARBA00022927"/>
    </source>
</evidence>
<keyword evidence="7" id="KW-1185">Reference proteome</keyword>
<dbReference type="InterPro" id="IPR001841">
    <property type="entry name" value="Znf_RING"/>
</dbReference>
<dbReference type="SUPFAM" id="SSF57850">
    <property type="entry name" value="RING/U-box"/>
    <property type="match status" value="1"/>
</dbReference>
<evidence type="ECO:0000256" key="1">
    <source>
        <dbReference type="ARBA" id="ARBA00022448"/>
    </source>
</evidence>
<evidence type="ECO:0000313" key="6">
    <source>
        <dbReference type="EMBL" id="KAJ6679899.1"/>
    </source>
</evidence>
<dbReference type="GO" id="GO:0006623">
    <property type="term" value="P:protein targeting to vacuole"/>
    <property type="evidence" value="ECO:0007669"/>
    <property type="project" value="InterPro"/>
</dbReference>
<dbReference type="PROSITE" id="PS50236">
    <property type="entry name" value="CHCR"/>
    <property type="match status" value="1"/>
</dbReference>
<dbReference type="GO" id="GO:0005770">
    <property type="term" value="C:late endosome"/>
    <property type="evidence" value="ECO:0007669"/>
    <property type="project" value="TreeGrafter"/>
</dbReference>
<sequence length="713" mass="80573">MEAKQENNMMAESQNFWIQNIINALVQISEKHIPRADESAVDNVDTRFVDAWPSKKDLGNLFEFIAYHVACRKAHVSKLVLSQILEYLTSESTVPPSVPAHIIETSKEREKQVLALLEVVPDTDWNESYVLQLCEKAQFHQVCGLIHTIRHQYLAALDSYMKDKKLRDNDSDAFRSAVVSRISELLVLSREGTLFLVIDHFGAESPQILSDLHSHPQSLFLYLKTVMEVHLSGTLDFSNLKKADDIDVADARRVKDQTKRLAAYLERISDFPKFMRNNPVHVNDDMIELYFELLCQFERNSVLRFLGTFDSYRVEHCLRLCQEYGIIDAAAFLLERVGDAGSALLLTLSGLNDKFSELEAAVGSVSANSDHYSTVLKMKEVDNIYSILHACIGLCQRNTPRLQPEESEMLWFRLLDSFCVPLMDSYSDRRASEAKNYGGELGEVLGSHEDDGACIIKWKISRSCKARNLVISKLQYWGCLEHMGFERRILDTAKSLIEDDTFYTMSLLKKGASHGYAPRSTVCCICNCPLAKNSSFRIRVFSCGHATHLDCELENESSSRGHLSGCPVCMPKKNTQGGARNKLALSENGLVYKVSTRPRRPHGTSILHPHEDLLENSYGLQQMSRFEILSSLQKDKKSVQIESMPQLRLAPPAVYHEKVKKGPDLLTGENSSALAEVEKPSNRRQLRELKLKGTSLRFPLKSSIFGKDKTNKG</sequence>
<dbReference type="PANTHER" id="PTHR12616">
    <property type="entry name" value="VACUOLAR PROTEIN SORTING VPS41"/>
    <property type="match status" value="1"/>
</dbReference>
<dbReference type="Proteomes" id="UP001151532">
    <property type="component" value="Chromosome 14"/>
</dbReference>
<dbReference type="InterPro" id="IPR000547">
    <property type="entry name" value="Clathrin_H-chain/VPS_repeat"/>
</dbReference>
<proteinExistence type="predicted"/>
<dbReference type="EMBL" id="JAPFFK010000020">
    <property type="protein sequence ID" value="KAJ6679899.1"/>
    <property type="molecule type" value="Genomic_DNA"/>
</dbReference>
<feature type="domain" description="RING-type" evidence="5">
    <location>
        <begin position="523"/>
        <end position="569"/>
    </location>
</feature>
<evidence type="ECO:0000256" key="3">
    <source>
        <dbReference type="PROSITE-ProRule" id="PRU00175"/>
    </source>
</evidence>
<accession>A0A9Q0P1I8</accession>
<dbReference type="GO" id="GO:0034058">
    <property type="term" value="P:endosomal vesicle fusion"/>
    <property type="evidence" value="ECO:0007669"/>
    <property type="project" value="TreeGrafter"/>
</dbReference>
<keyword evidence="3" id="KW-0862">Zinc</keyword>
<dbReference type="PROSITE" id="PS50089">
    <property type="entry name" value="ZF_RING_2"/>
    <property type="match status" value="1"/>
</dbReference>
<evidence type="ECO:0000313" key="7">
    <source>
        <dbReference type="Proteomes" id="UP001151532"/>
    </source>
</evidence>
<comment type="caution">
    <text evidence="6">The sequence shown here is derived from an EMBL/GenBank/DDBJ whole genome shotgun (WGS) entry which is preliminary data.</text>
</comment>
<keyword evidence="3" id="KW-0863">Zinc-finger</keyword>
<evidence type="ECO:0000256" key="4">
    <source>
        <dbReference type="PROSITE-ProRule" id="PRU01006"/>
    </source>
</evidence>
<organism evidence="6 7">
    <name type="scientific">Salix purpurea</name>
    <name type="common">Purple osier willow</name>
    <dbReference type="NCBI Taxonomy" id="77065"/>
    <lineage>
        <taxon>Eukaryota</taxon>
        <taxon>Viridiplantae</taxon>
        <taxon>Streptophyta</taxon>
        <taxon>Embryophyta</taxon>
        <taxon>Tracheophyta</taxon>
        <taxon>Spermatophyta</taxon>
        <taxon>Magnoliopsida</taxon>
        <taxon>eudicotyledons</taxon>
        <taxon>Gunneridae</taxon>
        <taxon>Pentapetalae</taxon>
        <taxon>rosids</taxon>
        <taxon>fabids</taxon>
        <taxon>Malpighiales</taxon>
        <taxon>Salicaceae</taxon>
        <taxon>Saliceae</taxon>
        <taxon>Salix</taxon>
    </lineage>
</organism>
<dbReference type="OrthoDB" id="289913at2759"/>
<evidence type="ECO:0000259" key="5">
    <source>
        <dbReference type="PROSITE" id="PS50089"/>
    </source>
</evidence>
<name>A0A9Q0P1I8_SALPP</name>
<dbReference type="GO" id="GO:0008270">
    <property type="term" value="F:zinc ion binding"/>
    <property type="evidence" value="ECO:0007669"/>
    <property type="project" value="UniProtKB-KW"/>
</dbReference>
<keyword evidence="2" id="KW-0653">Protein transport</keyword>
<dbReference type="PANTHER" id="PTHR12616:SF8">
    <property type="entry name" value="VACUOLAR PROTEIN SORTING-ASSOCIATED PROTEIN 8 HOMOLOG"/>
    <property type="match status" value="1"/>
</dbReference>